<feature type="transmembrane region" description="Helical" evidence="1">
    <location>
        <begin position="298"/>
        <end position="319"/>
    </location>
</feature>
<dbReference type="EMBL" id="MK473660">
    <property type="protein sequence ID" value="QEQ70898.1"/>
    <property type="molecule type" value="Genomic_DNA"/>
</dbReference>
<sequence>MSYILFLFSLLPSFSLNLGFGGIPLRYLALPGLLFPARVNKESIYILVAVLFHLFWVLFASPFGRKFHLLDISYILTYLYTFLCVVVCYNNSESVKKYVVYFFYVNIFYAVIQNIALNAGVPSQYLLLHQNTHAESYSIPNSIIPIFWRVTGLFNESVPYVLYLSFSMLFFFSIGHRIKGYLAAIFILTSGAKSALLILTALALSRFFSRIKLYMLIPAIFTLLLFLLVFYAPDINDYLLSEPALFSIYLRVVGILSTVVDFGGNIEVFFFGSGFVSSTDLMTKGLLAVERGTDYFSLYIYSNGVFGTLLLNLPFYWYLKQATKRFSCNEINKISIVLFFSLMLSGSYTLYVYSYFIMLCTLIDRLRNKI</sequence>
<feature type="transmembrane region" description="Helical" evidence="1">
    <location>
        <begin position="339"/>
        <end position="363"/>
    </location>
</feature>
<feature type="transmembrane region" description="Helical" evidence="1">
    <location>
        <begin position="213"/>
        <end position="232"/>
    </location>
</feature>
<feature type="transmembrane region" description="Helical" evidence="1">
    <location>
        <begin position="157"/>
        <end position="175"/>
    </location>
</feature>
<feature type="transmembrane region" description="Helical" evidence="1">
    <location>
        <begin position="43"/>
        <end position="60"/>
    </location>
</feature>
<protein>
    <recommendedName>
        <fullName evidence="3">Polysaccharide polymerase</fullName>
    </recommendedName>
</protein>
<evidence type="ECO:0008006" key="3">
    <source>
        <dbReference type="Google" id="ProtNLM"/>
    </source>
</evidence>
<organism evidence="2">
    <name type="scientific">Vibrio parahaemolyticus</name>
    <dbReference type="NCBI Taxonomy" id="670"/>
    <lineage>
        <taxon>Bacteria</taxon>
        <taxon>Pseudomonadati</taxon>
        <taxon>Pseudomonadota</taxon>
        <taxon>Gammaproteobacteria</taxon>
        <taxon>Vibrionales</taxon>
        <taxon>Vibrionaceae</taxon>
        <taxon>Vibrio</taxon>
    </lineage>
</organism>
<feature type="transmembrane region" description="Helical" evidence="1">
    <location>
        <begin position="252"/>
        <end position="277"/>
    </location>
</feature>
<keyword evidence="1" id="KW-1133">Transmembrane helix</keyword>
<evidence type="ECO:0000313" key="2">
    <source>
        <dbReference type="EMBL" id="QEQ70898.1"/>
    </source>
</evidence>
<proteinExistence type="predicted"/>
<dbReference type="RefSeq" id="WP_139129423.1">
    <property type="nucleotide sequence ID" value="NZ_MITM01000097.1"/>
</dbReference>
<feature type="transmembrane region" description="Helical" evidence="1">
    <location>
        <begin position="72"/>
        <end position="92"/>
    </location>
</feature>
<evidence type="ECO:0000256" key="1">
    <source>
        <dbReference type="SAM" id="Phobius"/>
    </source>
</evidence>
<keyword evidence="1" id="KW-0472">Membrane</keyword>
<reference evidence="2" key="1">
    <citation type="journal article" date="2019" name="Int. J. Food Microbiol.">
        <title>Developing a novel molecular serotyping system based on capsular polysaccharide synthesis gene clusters of Vibrio parahaemolyticus.</title>
        <authorList>
            <person name="Pang Y."/>
            <person name="Guo X."/>
            <person name="Tian X."/>
            <person name="Liu F."/>
            <person name="Wang L."/>
            <person name="Wu J."/>
            <person name="Zhang S."/>
            <person name="Li S."/>
            <person name="Liu B."/>
        </authorList>
    </citation>
    <scope>NUCLEOTIDE SEQUENCE</scope>
    <source>
        <strain evidence="2">G3562</strain>
    </source>
</reference>
<name>A0A5Q5AXG6_VIBPH</name>
<accession>A0A5Q5AXG6</accession>
<keyword evidence="1" id="KW-0812">Transmembrane</keyword>
<dbReference type="AlphaFoldDB" id="A0A5Q5AXG6"/>
<feature type="transmembrane region" description="Helical" evidence="1">
    <location>
        <begin position="181"/>
        <end position="204"/>
    </location>
</feature>
<feature type="transmembrane region" description="Helical" evidence="1">
    <location>
        <begin position="98"/>
        <end position="117"/>
    </location>
</feature>